<keyword evidence="1" id="KW-0805">Transcription regulation</keyword>
<protein>
    <submittedName>
        <fullName evidence="5">LacI family transcriptional regulator/LacI family repressor for deo operon, udp, cdd, tsx, nupC, and nupG</fullName>
    </submittedName>
</protein>
<dbReference type="InterPro" id="IPR000843">
    <property type="entry name" value="HTH_LacI"/>
</dbReference>
<dbReference type="Proteomes" id="UP001155057">
    <property type="component" value="Unassembled WGS sequence"/>
</dbReference>
<reference evidence="5" key="1">
    <citation type="submission" date="2022-08" db="EMBL/GenBank/DDBJ databases">
        <title>Genomic Encyclopedia of Type Strains, Phase V (KMG-V): Genome sequencing to study the core and pangenomes of soil and plant-associated prokaryotes.</title>
        <authorList>
            <person name="Whitman W."/>
        </authorList>
    </citation>
    <scope>NUCLEOTIDE SEQUENCE</scope>
    <source>
        <strain evidence="5">SP3049</strain>
    </source>
</reference>
<dbReference type="Gene3D" id="3.40.50.2300">
    <property type="match status" value="2"/>
</dbReference>
<accession>A0A9X2Q4W5</accession>
<dbReference type="EMBL" id="JANUAE010000012">
    <property type="protein sequence ID" value="MCS3711331.1"/>
    <property type="molecule type" value="Genomic_DNA"/>
</dbReference>
<dbReference type="InterPro" id="IPR028082">
    <property type="entry name" value="Peripla_BP_I"/>
</dbReference>
<name>A0A9X2Q4W5_9BACT</name>
<dbReference type="SUPFAM" id="SSF47413">
    <property type="entry name" value="lambda repressor-like DNA-binding domains"/>
    <property type="match status" value="1"/>
</dbReference>
<dbReference type="AlphaFoldDB" id="A0A9X2Q4W5"/>
<dbReference type="InterPro" id="IPR010982">
    <property type="entry name" value="Lambda_DNA-bd_dom_sf"/>
</dbReference>
<dbReference type="Pfam" id="PF00356">
    <property type="entry name" value="LacI"/>
    <property type="match status" value="1"/>
</dbReference>
<dbReference type="PROSITE" id="PS00356">
    <property type="entry name" value="HTH_LACI_1"/>
    <property type="match status" value="1"/>
</dbReference>
<dbReference type="InterPro" id="IPR046335">
    <property type="entry name" value="LacI/GalR-like_sensor"/>
</dbReference>
<feature type="domain" description="HTH lacI-type" evidence="4">
    <location>
        <begin position="4"/>
        <end position="58"/>
    </location>
</feature>
<gene>
    <name evidence="5" type="ORF">GGP61_002964</name>
</gene>
<dbReference type="GO" id="GO:0000976">
    <property type="term" value="F:transcription cis-regulatory region binding"/>
    <property type="evidence" value="ECO:0007669"/>
    <property type="project" value="TreeGrafter"/>
</dbReference>
<keyword evidence="3" id="KW-0804">Transcription</keyword>
<dbReference type="PANTHER" id="PTHR30146:SF109">
    <property type="entry name" value="HTH-TYPE TRANSCRIPTIONAL REGULATOR GALS"/>
    <property type="match status" value="1"/>
</dbReference>
<dbReference type="GO" id="GO:0003700">
    <property type="term" value="F:DNA-binding transcription factor activity"/>
    <property type="evidence" value="ECO:0007669"/>
    <property type="project" value="TreeGrafter"/>
</dbReference>
<dbReference type="CDD" id="cd01392">
    <property type="entry name" value="HTH_LacI"/>
    <property type="match status" value="1"/>
</dbReference>
<dbReference type="PANTHER" id="PTHR30146">
    <property type="entry name" value="LACI-RELATED TRANSCRIPTIONAL REPRESSOR"/>
    <property type="match status" value="1"/>
</dbReference>
<organism evidence="5 6">
    <name type="scientific">Salinibacter ruber</name>
    <dbReference type="NCBI Taxonomy" id="146919"/>
    <lineage>
        <taxon>Bacteria</taxon>
        <taxon>Pseudomonadati</taxon>
        <taxon>Rhodothermota</taxon>
        <taxon>Rhodothermia</taxon>
        <taxon>Rhodothermales</taxon>
        <taxon>Salinibacteraceae</taxon>
        <taxon>Salinibacter</taxon>
    </lineage>
</organism>
<evidence type="ECO:0000313" key="5">
    <source>
        <dbReference type="EMBL" id="MCS3711331.1"/>
    </source>
</evidence>
<dbReference type="SMART" id="SM00354">
    <property type="entry name" value="HTH_LACI"/>
    <property type="match status" value="1"/>
</dbReference>
<dbReference type="Gene3D" id="1.10.260.40">
    <property type="entry name" value="lambda repressor-like DNA-binding domains"/>
    <property type="match status" value="1"/>
</dbReference>
<dbReference type="CDD" id="cd06267">
    <property type="entry name" value="PBP1_LacI_sugar_binding-like"/>
    <property type="match status" value="1"/>
</dbReference>
<dbReference type="SUPFAM" id="SSF53822">
    <property type="entry name" value="Periplasmic binding protein-like I"/>
    <property type="match status" value="1"/>
</dbReference>
<evidence type="ECO:0000256" key="2">
    <source>
        <dbReference type="ARBA" id="ARBA00023125"/>
    </source>
</evidence>
<dbReference type="RefSeq" id="WP_259108051.1">
    <property type="nucleotide sequence ID" value="NZ_JANUAE010000012.1"/>
</dbReference>
<dbReference type="Pfam" id="PF13377">
    <property type="entry name" value="Peripla_BP_3"/>
    <property type="match status" value="1"/>
</dbReference>
<proteinExistence type="predicted"/>
<dbReference type="PROSITE" id="PS50932">
    <property type="entry name" value="HTH_LACI_2"/>
    <property type="match status" value="1"/>
</dbReference>
<evidence type="ECO:0000256" key="1">
    <source>
        <dbReference type="ARBA" id="ARBA00023015"/>
    </source>
</evidence>
<evidence type="ECO:0000256" key="3">
    <source>
        <dbReference type="ARBA" id="ARBA00023163"/>
    </source>
</evidence>
<keyword evidence="2" id="KW-0238">DNA-binding</keyword>
<evidence type="ECO:0000259" key="4">
    <source>
        <dbReference type="PROSITE" id="PS50932"/>
    </source>
</evidence>
<evidence type="ECO:0000313" key="6">
    <source>
        <dbReference type="Proteomes" id="UP001155057"/>
    </source>
</evidence>
<sequence length="344" mass="38141">MKDTTIEDVAEHADVSKSTVSAVINDRDVVKDTTRQCVLNAIDTLDYRPRGSARRGFQAPMGQSLGFVIKEIDNPYYSEVQAGIQKVAAEQGYLTFVCSSEGSFEQEEQIVKQFSNKDLDGLIITPILNEETDLSHIFELKRNNVPFVLLEDVRGIQAPLVDVDNVQASRDAVEHLIELGHERIVHFAGPEYSIHNSERIEGVRHAFSRSSLVFSDKNVVRVGDSWREGYESAQAYFSETDFSSGAATAVTCYNDLVALGVLEGLHDMGRDVPEDVSVIGFDNLNLLDYVSIPLTTVHVPKREMGQKAAKLLLRQIQGDGVKLPQRISLDAELMVRSTTGPPKF</sequence>
<comment type="caution">
    <text evidence="5">The sequence shown here is derived from an EMBL/GenBank/DDBJ whole genome shotgun (WGS) entry which is preliminary data.</text>
</comment>